<sequence length="403" mass="43625">MQMNTESSLVSSPIFAYGFRPFFLLAAIYAPLALLPWVGALLQLFTLPMPLPPIAWHGHEMLFGFVGAALAGFLLTAVPSWSGYEPVTGGRLLALVLIWLAGRVLFWLCAAVPPVLVAAVNLLFSLALLASVVPAFCSEGGRAHTSIGVGLAVYVVMQGIFYLSWLWPERLPGMTSIDVLNSTVNLLLVMIALTVSRIVRVVAMAARHESGLCGPFRLTVARERLAVFMLVLFAIADVFAPGHAVTGWIALAAAAAQADRISEWPWGRSMKRPYLLLLTLSYVWMMVGLVLVGITDLTALLPGYTGRHALSAGAVGTAVLAVLCIAGLRHTGRPLRLPRVIWIALAALVVTVILRTLVPMLWPEYYLLAGVALPFVFWLLAYLLYIVGYNHYLLSVRADGKPG</sequence>
<dbReference type="Proteomes" id="UP000591735">
    <property type="component" value="Unassembled WGS sequence"/>
</dbReference>
<feature type="transmembrane region" description="Helical" evidence="1">
    <location>
        <begin position="340"/>
        <end position="358"/>
    </location>
</feature>
<name>A0A840UA70_9GAMM</name>
<feature type="transmembrane region" description="Helical" evidence="1">
    <location>
        <begin position="365"/>
        <end position="387"/>
    </location>
</feature>
<dbReference type="AlphaFoldDB" id="A0A840UA70"/>
<feature type="transmembrane region" description="Helical" evidence="1">
    <location>
        <begin position="21"/>
        <end position="42"/>
    </location>
</feature>
<feature type="transmembrane region" description="Helical" evidence="1">
    <location>
        <begin position="309"/>
        <end position="328"/>
    </location>
</feature>
<feature type="transmembrane region" description="Helical" evidence="1">
    <location>
        <begin position="149"/>
        <end position="167"/>
    </location>
</feature>
<accession>A0A840UA70</accession>
<reference evidence="2 3" key="1">
    <citation type="submission" date="2020-08" db="EMBL/GenBank/DDBJ databases">
        <title>Genomic Encyclopedia of Type Strains, Phase IV (KMG-IV): sequencing the most valuable type-strain genomes for metagenomic binning, comparative biology and taxonomic classification.</title>
        <authorList>
            <person name="Goeker M."/>
        </authorList>
    </citation>
    <scope>NUCLEOTIDE SEQUENCE [LARGE SCALE GENOMIC DNA]</scope>
    <source>
        <strain evidence="2 3">DSM 22359</strain>
    </source>
</reference>
<dbReference type="EMBL" id="JACHFE010000001">
    <property type="protein sequence ID" value="MBB5320080.1"/>
    <property type="molecule type" value="Genomic_DNA"/>
</dbReference>
<keyword evidence="1" id="KW-1133">Transmembrane helix</keyword>
<feature type="transmembrane region" description="Helical" evidence="1">
    <location>
        <begin position="274"/>
        <end position="297"/>
    </location>
</feature>
<dbReference type="InterPro" id="IPR010266">
    <property type="entry name" value="NnrS"/>
</dbReference>
<proteinExistence type="predicted"/>
<protein>
    <submittedName>
        <fullName evidence="2">Uncharacterized protein involved in response to NO</fullName>
    </submittedName>
</protein>
<keyword evidence="1" id="KW-0472">Membrane</keyword>
<evidence type="ECO:0000313" key="3">
    <source>
        <dbReference type="Proteomes" id="UP000591735"/>
    </source>
</evidence>
<feature type="transmembrane region" description="Helical" evidence="1">
    <location>
        <begin position="62"/>
        <end position="80"/>
    </location>
</feature>
<comment type="caution">
    <text evidence="2">The sequence shown here is derived from an EMBL/GenBank/DDBJ whole genome shotgun (WGS) entry which is preliminary data.</text>
</comment>
<feature type="transmembrane region" description="Helical" evidence="1">
    <location>
        <begin position="187"/>
        <end position="206"/>
    </location>
</feature>
<feature type="transmembrane region" description="Helical" evidence="1">
    <location>
        <begin position="92"/>
        <end position="113"/>
    </location>
</feature>
<dbReference type="Pfam" id="PF05940">
    <property type="entry name" value="NnrS"/>
    <property type="match status" value="1"/>
</dbReference>
<evidence type="ECO:0000256" key="1">
    <source>
        <dbReference type="SAM" id="Phobius"/>
    </source>
</evidence>
<organism evidence="2 3">
    <name type="scientific">Marinobacter oulmenensis</name>
    <dbReference type="NCBI Taxonomy" id="643747"/>
    <lineage>
        <taxon>Bacteria</taxon>
        <taxon>Pseudomonadati</taxon>
        <taxon>Pseudomonadota</taxon>
        <taxon>Gammaproteobacteria</taxon>
        <taxon>Pseudomonadales</taxon>
        <taxon>Marinobacteraceae</taxon>
        <taxon>Marinobacter</taxon>
    </lineage>
</organism>
<dbReference type="RefSeq" id="WP_183699510.1">
    <property type="nucleotide sequence ID" value="NZ_JACHFE010000001.1"/>
</dbReference>
<keyword evidence="3" id="KW-1185">Reference proteome</keyword>
<feature type="transmembrane region" description="Helical" evidence="1">
    <location>
        <begin position="119"/>
        <end position="137"/>
    </location>
</feature>
<gene>
    <name evidence="2" type="ORF">HNR38_000548</name>
</gene>
<keyword evidence="1" id="KW-0812">Transmembrane</keyword>
<evidence type="ECO:0000313" key="2">
    <source>
        <dbReference type="EMBL" id="MBB5320080.1"/>
    </source>
</evidence>